<gene>
    <name evidence="3" type="ORF">M91_17897</name>
</gene>
<accession>L8IHS2</accession>
<name>L8IHS2_9CETA</name>
<evidence type="ECO:0000259" key="2">
    <source>
        <dbReference type="PROSITE" id="PS51390"/>
    </source>
</evidence>
<dbReference type="EMBL" id="JH881305">
    <property type="protein sequence ID" value="ELR55084.1"/>
    <property type="molecule type" value="Genomic_DNA"/>
</dbReference>
<evidence type="ECO:0000256" key="1">
    <source>
        <dbReference type="SAM" id="SignalP"/>
    </source>
</evidence>
<feature type="chain" id="PRO_5003991914" evidence="1">
    <location>
        <begin position="22"/>
        <end position="90"/>
    </location>
</feature>
<dbReference type="Pfam" id="PF00095">
    <property type="entry name" value="WAP"/>
    <property type="match status" value="1"/>
</dbReference>
<dbReference type="GO" id="GO:0030414">
    <property type="term" value="F:peptidase inhibitor activity"/>
    <property type="evidence" value="ECO:0007669"/>
    <property type="project" value="InterPro"/>
</dbReference>
<protein>
    <submittedName>
        <fullName evidence="3">WAP four-disulfide core domain protein 10A</fullName>
    </submittedName>
</protein>
<dbReference type="Proteomes" id="UP000011080">
    <property type="component" value="Unassembled WGS sequence"/>
</dbReference>
<dbReference type="InterPro" id="IPR008197">
    <property type="entry name" value="WAP_dom"/>
</dbReference>
<dbReference type="Gene3D" id="4.10.75.10">
    <property type="entry name" value="Elafin-like"/>
    <property type="match status" value="1"/>
</dbReference>
<dbReference type="PROSITE" id="PS51390">
    <property type="entry name" value="WAP"/>
    <property type="match status" value="1"/>
</dbReference>
<evidence type="ECO:0000313" key="3">
    <source>
        <dbReference type="EMBL" id="ELR55084.1"/>
    </source>
</evidence>
<proteinExistence type="predicted"/>
<evidence type="ECO:0000313" key="4">
    <source>
        <dbReference type="Proteomes" id="UP000011080"/>
    </source>
</evidence>
<feature type="domain" description="WAP" evidence="2">
    <location>
        <begin position="46"/>
        <end position="90"/>
    </location>
</feature>
<keyword evidence="1" id="KW-0732">Signal</keyword>
<dbReference type="GO" id="GO:0005576">
    <property type="term" value="C:extracellular region"/>
    <property type="evidence" value="ECO:0007669"/>
    <property type="project" value="InterPro"/>
</dbReference>
<organism evidence="3 4">
    <name type="scientific">Bos mutus</name>
    <name type="common">wild yak</name>
    <dbReference type="NCBI Taxonomy" id="72004"/>
    <lineage>
        <taxon>Eukaryota</taxon>
        <taxon>Metazoa</taxon>
        <taxon>Chordata</taxon>
        <taxon>Craniata</taxon>
        <taxon>Vertebrata</taxon>
        <taxon>Euteleostomi</taxon>
        <taxon>Mammalia</taxon>
        <taxon>Eutheria</taxon>
        <taxon>Laurasiatheria</taxon>
        <taxon>Artiodactyla</taxon>
        <taxon>Ruminantia</taxon>
        <taxon>Pecora</taxon>
        <taxon>Bovidae</taxon>
        <taxon>Bovinae</taxon>
        <taxon>Bos</taxon>
    </lineage>
</organism>
<dbReference type="AlphaFoldDB" id="L8IHS2"/>
<sequence length="90" mass="10544">MRAQALLPILFLCVLLLQARGRQHSQKTNRRWWENKQLFFGLCTQVTEIKQCEKRPKIYMCKIPCSDDRECQANNICCSTFCGNICMNVL</sequence>
<dbReference type="STRING" id="72004.ENSBMUP00000005777"/>
<feature type="signal peptide" evidence="1">
    <location>
        <begin position="1"/>
        <end position="21"/>
    </location>
</feature>
<reference evidence="3 4" key="1">
    <citation type="journal article" date="2012" name="Nat. Genet.">
        <title>The yak genome and adaptation to life at high altitude.</title>
        <authorList>
            <person name="Qiu Q."/>
            <person name="Zhang G."/>
            <person name="Ma T."/>
            <person name="Qian W."/>
            <person name="Wang J."/>
            <person name="Ye Z."/>
            <person name="Cao C."/>
            <person name="Hu Q."/>
            <person name="Kim J."/>
            <person name="Larkin D.M."/>
            <person name="Auvil L."/>
            <person name="Capitanu B."/>
            <person name="Ma J."/>
            <person name="Lewin H.A."/>
            <person name="Qian X."/>
            <person name="Lang Y."/>
            <person name="Zhou R."/>
            <person name="Wang L."/>
            <person name="Wang K."/>
            <person name="Xia J."/>
            <person name="Liao S."/>
            <person name="Pan S."/>
            <person name="Lu X."/>
            <person name="Hou H."/>
            <person name="Wang Y."/>
            <person name="Zang X."/>
            <person name="Yin Y."/>
            <person name="Ma H."/>
            <person name="Zhang J."/>
            <person name="Wang Z."/>
            <person name="Zhang Y."/>
            <person name="Zhang D."/>
            <person name="Yonezawa T."/>
            <person name="Hasegawa M."/>
            <person name="Zhong Y."/>
            <person name="Liu W."/>
            <person name="Zhang Y."/>
            <person name="Huang Z."/>
            <person name="Zhang S."/>
            <person name="Long R."/>
            <person name="Yang H."/>
            <person name="Wang J."/>
            <person name="Lenstra J.A."/>
            <person name="Cooper D.N."/>
            <person name="Wu Y."/>
            <person name="Wang J."/>
            <person name="Shi P."/>
            <person name="Wang J."/>
            <person name="Liu J."/>
        </authorList>
    </citation>
    <scope>NUCLEOTIDE SEQUENCE [LARGE SCALE GENOMIC DNA]</scope>
    <source>
        <strain evidence="4">yakQH1</strain>
    </source>
</reference>
<dbReference type="InterPro" id="IPR036645">
    <property type="entry name" value="Elafin-like_sf"/>
</dbReference>